<dbReference type="Proteomes" id="UP001549122">
    <property type="component" value="Unassembled WGS sequence"/>
</dbReference>
<proteinExistence type="predicted"/>
<dbReference type="Gene3D" id="3.20.20.100">
    <property type="entry name" value="NADP-dependent oxidoreductase domain"/>
    <property type="match status" value="1"/>
</dbReference>
<dbReference type="EMBL" id="JBEPLO010000004">
    <property type="protein sequence ID" value="MET3557479.1"/>
    <property type="molecule type" value="Genomic_DNA"/>
</dbReference>
<dbReference type="InterPro" id="IPR036812">
    <property type="entry name" value="NAD(P)_OxRdtase_dom_sf"/>
</dbReference>
<dbReference type="PANTHER" id="PTHR43364">
    <property type="entry name" value="NADH-SPECIFIC METHYLGLYOXAL REDUCTASE-RELATED"/>
    <property type="match status" value="1"/>
</dbReference>
<dbReference type="RefSeq" id="WP_354364272.1">
    <property type="nucleotide sequence ID" value="NZ_JBEPLO010000004.1"/>
</dbReference>
<name>A0ABV2FFZ7_9STRE</name>
<feature type="domain" description="NADP-dependent oxidoreductase" evidence="2">
    <location>
        <begin position="15"/>
        <end position="324"/>
    </location>
</feature>
<keyword evidence="1" id="KW-0560">Oxidoreductase</keyword>
<dbReference type="InterPro" id="IPR023210">
    <property type="entry name" value="NADP_OxRdtase_dom"/>
</dbReference>
<accession>A0ABV2FFZ7</accession>
<dbReference type="InterPro" id="IPR050523">
    <property type="entry name" value="AKR_Detox_Biosynth"/>
</dbReference>
<protein>
    <submittedName>
        <fullName evidence="3">Aryl-alcohol dehydrogenase-like predicted oxidoreductase</fullName>
    </submittedName>
</protein>
<dbReference type="Pfam" id="PF00248">
    <property type="entry name" value="Aldo_ket_red"/>
    <property type="match status" value="1"/>
</dbReference>
<evidence type="ECO:0000313" key="4">
    <source>
        <dbReference type="Proteomes" id="UP001549122"/>
    </source>
</evidence>
<evidence type="ECO:0000259" key="2">
    <source>
        <dbReference type="Pfam" id="PF00248"/>
    </source>
</evidence>
<sequence length="333" mass="37642">MEYTQLGNTGLTVSKLCLGCMSFGEAARGFQSGWILDEEKSRSIIKKALDAGINFFDTANIYGFGSSEAFLGRAIREFAKREEVVVATKVFFGDSTFGNGQIPAPNTAGLSRKAIFHQVDASLKRLGTDYIDILYIHRWDYNTPIEETMAALNALVRAGKVHYLGASAMYTWQFQKAQYIAEKNGWTKFSVMQNHYNLIYREDEREMIPFCQDSGVALVPYSPLAAGRIVRDWSADTARSKTDETNKAKYDHQKEQDYPIVERVAELANRYQVSRSQIALAWLWNKGIHSPIVGVTKEQYLDDFMGAFEVRLTKADMTYLDELYRPHAIVGAL</sequence>
<dbReference type="SUPFAM" id="SSF51430">
    <property type="entry name" value="NAD(P)-linked oxidoreductase"/>
    <property type="match status" value="1"/>
</dbReference>
<evidence type="ECO:0000313" key="3">
    <source>
        <dbReference type="EMBL" id="MET3557479.1"/>
    </source>
</evidence>
<organism evidence="3 4">
    <name type="scientific">Streptococcus rupicaprae</name>
    <dbReference type="NCBI Taxonomy" id="759619"/>
    <lineage>
        <taxon>Bacteria</taxon>
        <taxon>Bacillati</taxon>
        <taxon>Bacillota</taxon>
        <taxon>Bacilli</taxon>
        <taxon>Lactobacillales</taxon>
        <taxon>Streptococcaceae</taxon>
        <taxon>Streptococcus</taxon>
    </lineage>
</organism>
<dbReference type="CDD" id="cd19079">
    <property type="entry name" value="AKR_EcYajO-like"/>
    <property type="match status" value="1"/>
</dbReference>
<evidence type="ECO:0000256" key="1">
    <source>
        <dbReference type="ARBA" id="ARBA00023002"/>
    </source>
</evidence>
<dbReference type="PANTHER" id="PTHR43364:SF4">
    <property type="entry name" value="NAD(P)-LINKED OXIDOREDUCTASE SUPERFAMILY PROTEIN"/>
    <property type="match status" value="1"/>
</dbReference>
<gene>
    <name evidence="3" type="ORF">ABID29_000589</name>
</gene>
<keyword evidence="4" id="KW-1185">Reference proteome</keyword>
<reference evidence="3 4" key="1">
    <citation type="submission" date="2024-06" db="EMBL/GenBank/DDBJ databases">
        <title>Genomic Encyclopedia of Type Strains, Phase IV (KMG-IV): sequencing the most valuable type-strain genomes for metagenomic binning, comparative biology and taxonomic classification.</title>
        <authorList>
            <person name="Goeker M."/>
        </authorList>
    </citation>
    <scope>NUCLEOTIDE SEQUENCE [LARGE SCALE GENOMIC DNA]</scope>
    <source>
        <strain evidence="3 4">DSM 28303</strain>
    </source>
</reference>
<comment type="caution">
    <text evidence="3">The sequence shown here is derived from an EMBL/GenBank/DDBJ whole genome shotgun (WGS) entry which is preliminary data.</text>
</comment>